<gene>
    <name evidence="1" type="ORF">OP10G_1250</name>
</gene>
<dbReference type="AlphaFoldDB" id="A0A068NM42"/>
<sequence length="44" mass="4560">MRLVVDGVIVKSAPIRDLTLRSILTGGTVVKVSSTDPPAVIATL</sequence>
<dbReference type="Proteomes" id="UP000027982">
    <property type="component" value="Chromosome"/>
</dbReference>
<accession>A0A068NM42</accession>
<proteinExistence type="predicted"/>
<protein>
    <submittedName>
        <fullName evidence="1">Uncharacterized protein</fullName>
    </submittedName>
</protein>
<dbReference type="EMBL" id="CP007139">
    <property type="protein sequence ID" value="AIE84618.1"/>
    <property type="molecule type" value="Genomic_DNA"/>
</dbReference>
<evidence type="ECO:0000313" key="2">
    <source>
        <dbReference type="Proteomes" id="UP000027982"/>
    </source>
</evidence>
<dbReference type="KEGG" id="fgi:OP10G_1250"/>
<organism evidence="1 2">
    <name type="scientific">Fimbriimonas ginsengisoli Gsoil 348</name>
    <dbReference type="NCBI Taxonomy" id="661478"/>
    <lineage>
        <taxon>Bacteria</taxon>
        <taxon>Bacillati</taxon>
        <taxon>Armatimonadota</taxon>
        <taxon>Fimbriimonadia</taxon>
        <taxon>Fimbriimonadales</taxon>
        <taxon>Fimbriimonadaceae</taxon>
        <taxon>Fimbriimonas</taxon>
    </lineage>
</organism>
<evidence type="ECO:0000313" key="1">
    <source>
        <dbReference type="EMBL" id="AIE84618.1"/>
    </source>
</evidence>
<keyword evidence="2" id="KW-1185">Reference proteome</keyword>
<name>A0A068NM42_FIMGI</name>
<dbReference type="HOGENOM" id="CLU_3216556_0_0_0"/>
<reference evidence="1 2" key="1">
    <citation type="journal article" date="2014" name="PLoS ONE">
        <title>The first complete genome sequence of the class fimbriimonadia in the phylum armatimonadetes.</title>
        <authorList>
            <person name="Hu Z.Y."/>
            <person name="Wang Y.Z."/>
            <person name="Im W.T."/>
            <person name="Wang S.Y."/>
            <person name="Zhao G.P."/>
            <person name="Zheng H.J."/>
            <person name="Quan Z.X."/>
        </authorList>
    </citation>
    <scope>NUCLEOTIDE SEQUENCE [LARGE SCALE GENOMIC DNA]</scope>
    <source>
        <strain evidence="1">Gsoil 348</strain>
    </source>
</reference>